<protein>
    <submittedName>
        <fullName evidence="1">DUF2946 domain-containing protein</fullName>
    </submittedName>
</protein>
<name>A0A6N1X0E9_9BURK</name>
<sequence length="119" mass="12398">MQALRNSLSLTRLVMAWFALTLGIAVASPIVQPQHLEMICGAGGSMQMVVLDDEGELVAGAHHSLDCPLCLSITTPPVYSTPHLTQPQPLGHALQPVAAARIAALVGAPLPPRGPPARV</sequence>
<dbReference type="RefSeq" id="WP_175503706.1">
    <property type="nucleotide sequence ID" value="NZ_CAURQT010000021.1"/>
</dbReference>
<reference evidence="1 2" key="1">
    <citation type="submission" date="2020-06" db="EMBL/GenBank/DDBJ databases">
        <title>Acidovorax antarctica sp. nov., isolated from Corinth ice sheet soil, Antarctic Fields Peninsula.</title>
        <authorList>
            <person name="Xu Q."/>
            <person name="Peng F."/>
        </authorList>
    </citation>
    <scope>NUCLEOTIDE SEQUENCE [LARGE SCALE GENOMIC DNA]</scope>
    <source>
        <strain evidence="1 2">16-35-5</strain>
    </source>
</reference>
<proteinExistence type="predicted"/>
<dbReference type="KEGG" id="aant:HUK68_07980"/>
<dbReference type="AlphaFoldDB" id="A0A6N1X0E9"/>
<organism evidence="1 2">
    <name type="scientific">Comamonas antarctica</name>
    <dbReference type="NCBI Taxonomy" id="2743470"/>
    <lineage>
        <taxon>Bacteria</taxon>
        <taxon>Pseudomonadati</taxon>
        <taxon>Pseudomonadota</taxon>
        <taxon>Betaproteobacteria</taxon>
        <taxon>Burkholderiales</taxon>
        <taxon>Comamonadaceae</taxon>
        <taxon>Comamonas</taxon>
    </lineage>
</organism>
<dbReference type="Pfam" id="PF11162">
    <property type="entry name" value="DUF2946"/>
    <property type="match status" value="1"/>
</dbReference>
<gene>
    <name evidence="1" type="ORF">HUK68_07980</name>
</gene>
<evidence type="ECO:0000313" key="1">
    <source>
        <dbReference type="EMBL" id="QKV52829.1"/>
    </source>
</evidence>
<keyword evidence="2" id="KW-1185">Reference proteome</keyword>
<dbReference type="InterPro" id="IPR021333">
    <property type="entry name" value="DUF2946"/>
</dbReference>
<dbReference type="Proteomes" id="UP000509579">
    <property type="component" value="Chromosome"/>
</dbReference>
<accession>A0A6N1X0E9</accession>
<evidence type="ECO:0000313" key="2">
    <source>
        <dbReference type="Proteomes" id="UP000509579"/>
    </source>
</evidence>
<dbReference type="EMBL" id="CP054840">
    <property type="protein sequence ID" value="QKV52829.1"/>
    <property type="molecule type" value="Genomic_DNA"/>
</dbReference>